<gene>
    <name evidence="3" type="ORF">B0H63DRAFT_542857</name>
</gene>
<keyword evidence="4" id="KW-1185">Reference proteome</keyword>
<accession>A0AAE0NNL3</accession>
<evidence type="ECO:0000313" key="3">
    <source>
        <dbReference type="EMBL" id="KAK3384836.1"/>
    </source>
</evidence>
<reference evidence="3" key="1">
    <citation type="journal article" date="2023" name="Mol. Phylogenet. Evol.">
        <title>Genome-scale phylogeny and comparative genomics of the fungal order Sordariales.</title>
        <authorList>
            <person name="Hensen N."/>
            <person name="Bonometti L."/>
            <person name="Westerberg I."/>
            <person name="Brannstrom I.O."/>
            <person name="Guillou S."/>
            <person name="Cros-Aarteil S."/>
            <person name="Calhoun S."/>
            <person name="Haridas S."/>
            <person name="Kuo A."/>
            <person name="Mondo S."/>
            <person name="Pangilinan J."/>
            <person name="Riley R."/>
            <person name="LaButti K."/>
            <person name="Andreopoulos B."/>
            <person name="Lipzen A."/>
            <person name="Chen C."/>
            <person name="Yan M."/>
            <person name="Daum C."/>
            <person name="Ng V."/>
            <person name="Clum A."/>
            <person name="Steindorff A."/>
            <person name="Ohm R.A."/>
            <person name="Martin F."/>
            <person name="Silar P."/>
            <person name="Natvig D.O."/>
            <person name="Lalanne C."/>
            <person name="Gautier V."/>
            <person name="Ament-Velasquez S.L."/>
            <person name="Kruys A."/>
            <person name="Hutchinson M.I."/>
            <person name="Powell A.J."/>
            <person name="Barry K."/>
            <person name="Miller A.N."/>
            <person name="Grigoriev I.V."/>
            <person name="Debuchy R."/>
            <person name="Gladieux P."/>
            <person name="Hiltunen Thoren M."/>
            <person name="Johannesson H."/>
        </authorList>
    </citation>
    <scope>NUCLEOTIDE SEQUENCE</scope>
    <source>
        <strain evidence="3">CBS 232.78</strain>
    </source>
</reference>
<protein>
    <submittedName>
        <fullName evidence="3">Uncharacterized protein</fullName>
    </submittedName>
</protein>
<keyword evidence="1" id="KW-0175">Coiled coil</keyword>
<organism evidence="3 4">
    <name type="scientific">Podospora didyma</name>
    <dbReference type="NCBI Taxonomy" id="330526"/>
    <lineage>
        <taxon>Eukaryota</taxon>
        <taxon>Fungi</taxon>
        <taxon>Dikarya</taxon>
        <taxon>Ascomycota</taxon>
        <taxon>Pezizomycotina</taxon>
        <taxon>Sordariomycetes</taxon>
        <taxon>Sordariomycetidae</taxon>
        <taxon>Sordariales</taxon>
        <taxon>Podosporaceae</taxon>
        <taxon>Podospora</taxon>
    </lineage>
</organism>
<dbReference type="Proteomes" id="UP001285441">
    <property type="component" value="Unassembled WGS sequence"/>
</dbReference>
<evidence type="ECO:0000313" key="4">
    <source>
        <dbReference type="Proteomes" id="UP001285441"/>
    </source>
</evidence>
<evidence type="ECO:0000256" key="1">
    <source>
        <dbReference type="SAM" id="Coils"/>
    </source>
</evidence>
<comment type="caution">
    <text evidence="3">The sequence shown here is derived from an EMBL/GenBank/DDBJ whole genome shotgun (WGS) entry which is preliminary data.</text>
</comment>
<proteinExistence type="predicted"/>
<reference evidence="3" key="2">
    <citation type="submission" date="2023-06" db="EMBL/GenBank/DDBJ databases">
        <authorList>
            <consortium name="Lawrence Berkeley National Laboratory"/>
            <person name="Haridas S."/>
            <person name="Hensen N."/>
            <person name="Bonometti L."/>
            <person name="Westerberg I."/>
            <person name="Brannstrom I.O."/>
            <person name="Guillou S."/>
            <person name="Cros-Aarteil S."/>
            <person name="Calhoun S."/>
            <person name="Kuo A."/>
            <person name="Mondo S."/>
            <person name="Pangilinan J."/>
            <person name="Riley R."/>
            <person name="LaButti K."/>
            <person name="Andreopoulos B."/>
            <person name="Lipzen A."/>
            <person name="Chen C."/>
            <person name="Yanf M."/>
            <person name="Daum C."/>
            <person name="Ng V."/>
            <person name="Clum A."/>
            <person name="Steindorff A."/>
            <person name="Ohm R."/>
            <person name="Martin F."/>
            <person name="Silar P."/>
            <person name="Natvig D."/>
            <person name="Lalanne C."/>
            <person name="Gautier V."/>
            <person name="Ament-velasquez S.L."/>
            <person name="Kruys A."/>
            <person name="Hutchinson M.I."/>
            <person name="Powell A.J."/>
            <person name="Barry K."/>
            <person name="Miller A.N."/>
            <person name="Grigoriev I.V."/>
            <person name="Debuchy R."/>
            <person name="Gladieux P."/>
            <person name="Thoren M.H."/>
            <person name="Johannesson H."/>
        </authorList>
    </citation>
    <scope>NUCLEOTIDE SEQUENCE</scope>
    <source>
        <strain evidence="3">CBS 232.78</strain>
    </source>
</reference>
<feature type="region of interest" description="Disordered" evidence="2">
    <location>
        <begin position="1"/>
        <end position="23"/>
    </location>
</feature>
<feature type="coiled-coil region" evidence="1">
    <location>
        <begin position="201"/>
        <end position="285"/>
    </location>
</feature>
<dbReference type="AlphaFoldDB" id="A0AAE0NNL3"/>
<evidence type="ECO:0000256" key="2">
    <source>
        <dbReference type="SAM" id="MobiDB-lite"/>
    </source>
</evidence>
<feature type="compositionally biased region" description="Acidic residues" evidence="2">
    <location>
        <begin position="1"/>
        <end position="16"/>
    </location>
</feature>
<dbReference type="EMBL" id="JAULSW010000004">
    <property type="protein sequence ID" value="KAK3384836.1"/>
    <property type="molecule type" value="Genomic_DNA"/>
</dbReference>
<sequence length="314" mass="35224">MNAEDEEEEEEEEEEESRPLVVHWTSVNSSKPPSNVIPRSKMNHMLKIPDLPILRGPENIQKWEGALRQTLSLCNLEHFILRDVQGPSLDSIQTRYGDWMGDRARVARFMNASLMDGAVHRALCAHGWNLDEGNSFVTFKIVKQAIPSTTGTPLSFREFKASLKSGKNSTPSPFRAQTPAGISSFNILIPQQHPNQMMTPETHLQSERDRALAEKNALEQEKMALEKENASLQIALKTAGTENTAEIKKRLLATEKDNIDLRAKNKDLLAANRALEARCQRQRAALQILITDDQPRGVEGTGLDANLWDVIGRE</sequence>
<name>A0AAE0NNL3_9PEZI</name>